<evidence type="ECO:0000313" key="8">
    <source>
        <dbReference type="EMBL" id="PKS09216.1"/>
    </source>
</evidence>
<dbReference type="STRING" id="41688.A0A2N3N9U2"/>
<organism evidence="8 9">
    <name type="scientific">Lomentospora prolificans</name>
    <dbReference type="NCBI Taxonomy" id="41688"/>
    <lineage>
        <taxon>Eukaryota</taxon>
        <taxon>Fungi</taxon>
        <taxon>Dikarya</taxon>
        <taxon>Ascomycota</taxon>
        <taxon>Pezizomycotina</taxon>
        <taxon>Sordariomycetes</taxon>
        <taxon>Hypocreomycetidae</taxon>
        <taxon>Microascales</taxon>
        <taxon>Microascaceae</taxon>
        <taxon>Lomentospora</taxon>
    </lineage>
</organism>
<dbReference type="GO" id="GO:0005730">
    <property type="term" value="C:nucleolus"/>
    <property type="evidence" value="ECO:0007669"/>
    <property type="project" value="TreeGrafter"/>
</dbReference>
<name>A0A2N3N9U2_9PEZI</name>
<feature type="compositionally biased region" description="Gly residues" evidence="6">
    <location>
        <begin position="599"/>
        <end position="608"/>
    </location>
</feature>
<dbReference type="InterPro" id="IPR035979">
    <property type="entry name" value="RBD_domain_sf"/>
</dbReference>
<dbReference type="CDD" id="cd12455">
    <property type="entry name" value="RRM_like_Smg4_UPF3"/>
    <property type="match status" value="1"/>
</dbReference>
<dbReference type="Pfam" id="PF03467">
    <property type="entry name" value="Smg4_UPF3"/>
    <property type="match status" value="1"/>
</dbReference>
<comment type="subcellular location">
    <subcellularLocation>
        <location evidence="1">Nucleus</location>
    </subcellularLocation>
</comment>
<reference evidence="8 9" key="1">
    <citation type="journal article" date="2017" name="G3 (Bethesda)">
        <title>First Draft Genome Sequence of the Pathogenic Fungus Lomentospora prolificans (Formerly Scedosporium prolificans).</title>
        <authorList>
            <person name="Luo R."/>
            <person name="Zimin A."/>
            <person name="Workman R."/>
            <person name="Fan Y."/>
            <person name="Pertea G."/>
            <person name="Grossman N."/>
            <person name="Wear M.P."/>
            <person name="Jia B."/>
            <person name="Miller H."/>
            <person name="Casadevall A."/>
            <person name="Timp W."/>
            <person name="Zhang S.X."/>
            <person name="Salzberg S.L."/>
        </authorList>
    </citation>
    <scope>NUCLEOTIDE SEQUENCE [LARGE SCALE GENOMIC DNA]</scope>
    <source>
        <strain evidence="8 9">JHH-5317</strain>
    </source>
</reference>
<keyword evidence="4" id="KW-0539">Nucleus</keyword>
<dbReference type="GO" id="GO:0003729">
    <property type="term" value="F:mRNA binding"/>
    <property type="evidence" value="ECO:0007669"/>
    <property type="project" value="TreeGrafter"/>
</dbReference>
<dbReference type="SMART" id="SM00360">
    <property type="entry name" value="RRM"/>
    <property type="match status" value="1"/>
</dbReference>
<dbReference type="Pfam" id="PF00076">
    <property type="entry name" value="RRM_1"/>
    <property type="match status" value="1"/>
</dbReference>
<evidence type="ECO:0000256" key="3">
    <source>
        <dbReference type="ARBA" id="ARBA00023161"/>
    </source>
</evidence>
<feature type="region of interest" description="Disordered" evidence="6">
    <location>
        <begin position="175"/>
        <end position="490"/>
    </location>
</feature>
<dbReference type="PANTHER" id="PTHR13112">
    <property type="entry name" value="UPF3 REGULATOR OF NONSENSE TRANSCRIPTS-LIKE PROTEIN"/>
    <property type="match status" value="1"/>
</dbReference>
<dbReference type="OrthoDB" id="18087at2759"/>
<dbReference type="Proteomes" id="UP000233524">
    <property type="component" value="Unassembled WGS sequence"/>
</dbReference>
<comment type="similarity">
    <text evidence="2">Belongs to the RENT3 family.</text>
</comment>
<comment type="caution">
    <text evidence="8">The sequence shown here is derived from an EMBL/GenBank/DDBJ whole genome shotgun (WGS) entry which is preliminary data.</text>
</comment>
<dbReference type="SUPFAM" id="SSF54928">
    <property type="entry name" value="RNA-binding domain, RBD"/>
    <property type="match status" value="2"/>
</dbReference>
<feature type="compositionally biased region" description="Basic and acidic residues" evidence="6">
    <location>
        <begin position="223"/>
        <end position="271"/>
    </location>
</feature>
<evidence type="ECO:0000256" key="1">
    <source>
        <dbReference type="ARBA" id="ARBA00004123"/>
    </source>
</evidence>
<evidence type="ECO:0000259" key="7">
    <source>
        <dbReference type="PROSITE" id="PS50102"/>
    </source>
</evidence>
<dbReference type="GO" id="GO:0005737">
    <property type="term" value="C:cytoplasm"/>
    <property type="evidence" value="ECO:0007669"/>
    <property type="project" value="TreeGrafter"/>
</dbReference>
<feature type="compositionally biased region" description="Low complexity" evidence="6">
    <location>
        <begin position="561"/>
        <end position="581"/>
    </location>
</feature>
<evidence type="ECO:0000313" key="9">
    <source>
        <dbReference type="Proteomes" id="UP000233524"/>
    </source>
</evidence>
<sequence>MAPAGPDKSAGRTNGVLPISVTQQPGEKNAKNTRTKAKAAVEGVKMVVRYLPPGMKESEYIDILDDEWKVGNGKVDWFAYEPGKVAKTPGKPSRPSVVYVHLTKVEFAQPFVEAVRNATWEDSANTYHDPALLFPPFVERCAFQRIPPSKERVDPRQGTIDTDPDFMAFLEELANPKPAPPESADQDSNSQSGPTVTPLIEFLKAKKANKEKDASTSKSGKSSRQDAKGSKGKGTDESKKGKEKSERGEKPKEEVKILLKKAAPDSTKDSKSGTGKKPSAPAPAAAASSTQPAASSSSSDAAPKSRRAGIAAAARILQRDLGLSPGTAHRRARLDAAKAEAEAKATTPSQQPTSSGPSASKGSANASSQPSTPTASAANNQPSSGSGGKPQSSTRSRGRGSKNAEQKGKSSENATNGSGPSAANPPIVLKKRSEPATSTNQGASSATETPATQKATAGESSKSGVEKSKAATQKKNAAITPGATRGFVKHANPSQGVTEALLKQTLGTFGDVTFVEIDKRKGFAYVDFAEHGGLVKAIAASPVSIAQATVQVLERKEKKPAQAAQAPSSASGSGTANATAPAEKEKEKPSHRSRRGRRGGGGGGGGGSEKSAASASTAAASAGGPGEGGSSKAKGGTG</sequence>
<feature type="compositionally biased region" description="Low complexity" evidence="6">
    <location>
        <begin position="609"/>
        <end position="622"/>
    </location>
</feature>
<keyword evidence="5" id="KW-0694">RNA-binding</keyword>
<dbReference type="InterPro" id="IPR039722">
    <property type="entry name" value="Upf3"/>
</dbReference>
<feature type="compositionally biased region" description="Gly residues" evidence="6">
    <location>
        <begin position="623"/>
        <end position="638"/>
    </location>
</feature>
<evidence type="ECO:0000256" key="2">
    <source>
        <dbReference type="ARBA" id="ARBA00005991"/>
    </source>
</evidence>
<keyword evidence="9" id="KW-1185">Reference proteome</keyword>
<feature type="compositionally biased region" description="Low complexity" evidence="6">
    <location>
        <begin position="344"/>
        <end position="393"/>
    </location>
</feature>
<feature type="compositionally biased region" description="Low complexity" evidence="6">
    <location>
        <begin position="272"/>
        <end position="315"/>
    </location>
</feature>
<dbReference type="InterPro" id="IPR005120">
    <property type="entry name" value="UPF3_dom"/>
</dbReference>
<dbReference type="GO" id="GO:0045727">
    <property type="term" value="P:positive regulation of translation"/>
    <property type="evidence" value="ECO:0007669"/>
    <property type="project" value="TreeGrafter"/>
</dbReference>
<dbReference type="EMBL" id="NLAX01000010">
    <property type="protein sequence ID" value="PKS09216.1"/>
    <property type="molecule type" value="Genomic_DNA"/>
</dbReference>
<dbReference type="AlphaFoldDB" id="A0A2N3N9U2"/>
<gene>
    <name evidence="8" type="ORF">jhhlp_003830</name>
</gene>
<feature type="region of interest" description="Disordered" evidence="6">
    <location>
        <begin position="556"/>
        <end position="638"/>
    </location>
</feature>
<feature type="compositionally biased region" description="Polar residues" evidence="6">
    <location>
        <begin position="435"/>
        <end position="455"/>
    </location>
</feature>
<evidence type="ECO:0000256" key="6">
    <source>
        <dbReference type="SAM" id="MobiDB-lite"/>
    </source>
</evidence>
<proteinExistence type="inferred from homology"/>
<feature type="domain" description="RRM" evidence="7">
    <location>
        <begin position="484"/>
        <end position="550"/>
    </location>
</feature>
<dbReference type="InParanoid" id="A0A2N3N9U2"/>
<feature type="region of interest" description="Disordered" evidence="6">
    <location>
        <begin position="1"/>
        <end position="36"/>
    </location>
</feature>
<dbReference type="InterPro" id="IPR000504">
    <property type="entry name" value="RRM_dom"/>
</dbReference>
<protein>
    <recommendedName>
        <fullName evidence="7">RRM domain-containing protein</fullName>
    </recommendedName>
</protein>
<feature type="compositionally biased region" description="Polar residues" evidence="6">
    <location>
        <begin position="411"/>
        <end position="421"/>
    </location>
</feature>
<evidence type="ECO:0000256" key="5">
    <source>
        <dbReference type="PROSITE-ProRule" id="PRU00176"/>
    </source>
</evidence>
<dbReference type="PANTHER" id="PTHR13112:SF0">
    <property type="entry name" value="FI21285P1"/>
    <property type="match status" value="1"/>
</dbReference>
<dbReference type="Gene3D" id="3.30.70.330">
    <property type="match status" value="2"/>
</dbReference>
<feature type="compositionally biased region" description="Polar residues" evidence="6">
    <location>
        <begin position="186"/>
        <end position="195"/>
    </location>
</feature>
<dbReference type="PROSITE" id="PS50102">
    <property type="entry name" value="RRM"/>
    <property type="match status" value="1"/>
</dbReference>
<feature type="compositionally biased region" description="Basic and acidic residues" evidence="6">
    <location>
        <begin position="333"/>
        <end position="343"/>
    </location>
</feature>
<keyword evidence="3" id="KW-0866">Nonsense-mediated mRNA decay</keyword>
<dbReference type="InterPro" id="IPR012677">
    <property type="entry name" value="Nucleotide-bd_a/b_plait_sf"/>
</dbReference>
<accession>A0A2N3N9U2</accession>
<dbReference type="VEuPathDB" id="FungiDB:jhhlp_003830"/>
<dbReference type="GO" id="GO:0000184">
    <property type="term" value="P:nuclear-transcribed mRNA catabolic process, nonsense-mediated decay"/>
    <property type="evidence" value="ECO:0007669"/>
    <property type="project" value="UniProtKB-KW"/>
</dbReference>
<evidence type="ECO:0000256" key="4">
    <source>
        <dbReference type="ARBA" id="ARBA00023242"/>
    </source>
</evidence>